<evidence type="ECO:0000256" key="3">
    <source>
        <dbReference type="ARBA" id="ARBA00022801"/>
    </source>
</evidence>
<feature type="region of interest" description="Disordered" evidence="9">
    <location>
        <begin position="753"/>
        <end position="774"/>
    </location>
</feature>
<dbReference type="GO" id="GO:0045910">
    <property type="term" value="P:negative regulation of DNA recombination"/>
    <property type="evidence" value="ECO:0007669"/>
    <property type="project" value="InterPro"/>
</dbReference>
<dbReference type="RefSeq" id="WP_183375088.1">
    <property type="nucleotide sequence ID" value="NZ_JACHHD010000006.1"/>
</dbReference>
<evidence type="ECO:0000256" key="5">
    <source>
        <dbReference type="ARBA" id="ARBA00022884"/>
    </source>
</evidence>
<keyword evidence="8" id="KW-0175">Coiled coil</keyword>
<dbReference type="GO" id="GO:0140664">
    <property type="term" value="F:ATP-dependent DNA damage sensor activity"/>
    <property type="evidence" value="ECO:0007669"/>
    <property type="project" value="InterPro"/>
</dbReference>
<evidence type="ECO:0000256" key="1">
    <source>
        <dbReference type="ARBA" id="ARBA00022730"/>
    </source>
</evidence>
<dbReference type="EC" id="3.6.4.-" evidence="7"/>
<comment type="caution">
    <text evidence="11">The sequence shown here is derived from an EMBL/GenBank/DDBJ whole genome shotgun (WGS) entry which is preliminary data.</text>
</comment>
<dbReference type="InterPro" id="IPR046893">
    <property type="entry name" value="MSSS"/>
</dbReference>
<comment type="subunit">
    <text evidence="7">Homodimer. Binds to stalled ribosomes, contacting rRNA.</text>
</comment>
<keyword evidence="3 7" id="KW-0378">Hydrolase</keyword>
<dbReference type="GO" id="GO:0006298">
    <property type="term" value="P:mismatch repair"/>
    <property type="evidence" value="ECO:0007669"/>
    <property type="project" value="InterPro"/>
</dbReference>
<gene>
    <name evidence="7" type="primary">mutS2</name>
    <name evidence="7" type="synonym">rqcU</name>
    <name evidence="11" type="ORF">HNQ43_000834</name>
</gene>
<comment type="function">
    <text evidence="7">Endonuclease that is involved in the suppression of homologous recombination and thus may have a key role in the control of bacterial genetic diversity.</text>
</comment>
<dbReference type="Pfam" id="PF01713">
    <property type="entry name" value="Smr"/>
    <property type="match status" value="1"/>
</dbReference>
<evidence type="ECO:0000256" key="6">
    <source>
        <dbReference type="ARBA" id="ARBA00023125"/>
    </source>
</evidence>
<dbReference type="EC" id="3.1.-.-" evidence="7"/>
<dbReference type="InterPro" id="IPR036187">
    <property type="entry name" value="DNA_mismatch_repair_MutS_sf"/>
</dbReference>
<keyword evidence="7" id="KW-0255">Endonuclease</keyword>
<dbReference type="GO" id="GO:0016887">
    <property type="term" value="F:ATP hydrolysis activity"/>
    <property type="evidence" value="ECO:0007669"/>
    <property type="project" value="InterPro"/>
</dbReference>
<dbReference type="FunFam" id="3.40.50.300:FF:000830">
    <property type="entry name" value="Endonuclease MutS2"/>
    <property type="match status" value="1"/>
</dbReference>
<dbReference type="PIRSF" id="PIRSF005814">
    <property type="entry name" value="MutS_YshD"/>
    <property type="match status" value="1"/>
</dbReference>
<dbReference type="GO" id="GO:0019843">
    <property type="term" value="F:rRNA binding"/>
    <property type="evidence" value="ECO:0007669"/>
    <property type="project" value="UniProtKB-UniRule"/>
</dbReference>
<evidence type="ECO:0000256" key="7">
    <source>
        <dbReference type="HAMAP-Rule" id="MF_00092"/>
    </source>
</evidence>
<dbReference type="InterPro" id="IPR027417">
    <property type="entry name" value="P-loop_NTPase"/>
</dbReference>
<organism evidence="11 12">
    <name type="scientific">Faecalicoccus acidiformans</name>
    <dbReference type="NCBI Taxonomy" id="915173"/>
    <lineage>
        <taxon>Bacteria</taxon>
        <taxon>Bacillati</taxon>
        <taxon>Bacillota</taxon>
        <taxon>Erysipelotrichia</taxon>
        <taxon>Erysipelotrichales</taxon>
        <taxon>Erysipelotrichaceae</taxon>
        <taxon>Faecalicoccus</taxon>
    </lineage>
</organism>
<accession>A0A7W8D086</accession>
<comment type="function">
    <text evidence="7">Acts as a ribosome collision sensor, splitting the ribosome into its 2 subunits. Detects stalled/collided 70S ribosomes which it binds and splits by an ATP-hydrolysis driven conformational change. Acts upstream of the ribosome quality control system (RQC), a ribosome-associated complex that mediates the extraction of incompletely synthesized nascent chains from stalled ribosomes and their subsequent degradation. Probably generates substrates for RQC.</text>
</comment>
<dbReference type="HAMAP" id="MF_00092">
    <property type="entry name" value="MutS2"/>
    <property type="match status" value="1"/>
</dbReference>
<feature type="domain" description="Smr" evidence="10">
    <location>
        <begin position="699"/>
        <end position="774"/>
    </location>
</feature>
<dbReference type="PANTHER" id="PTHR48466">
    <property type="entry name" value="OS10G0509000 PROTEIN-RELATED"/>
    <property type="match status" value="1"/>
</dbReference>
<dbReference type="NCBIfam" id="TIGR01069">
    <property type="entry name" value="mutS2"/>
    <property type="match status" value="1"/>
</dbReference>
<dbReference type="SMART" id="SM00463">
    <property type="entry name" value="SMR"/>
    <property type="match status" value="1"/>
</dbReference>
<dbReference type="InterPro" id="IPR007696">
    <property type="entry name" value="DNA_mismatch_repair_MutS_core"/>
</dbReference>
<dbReference type="Gene3D" id="3.30.1370.110">
    <property type="match status" value="1"/>
</dbReference>
<evidence type="ECO:0000259" key="10">
    <source>
        <dbReference type="PROSITE" id="PS50828"/>
    </source>
</evidence>
<dbReference type="SUPFAM" id="SSF160443">
    <property type="entry name" value="SMR domain-like"/>
    <property type="match status" value="1"/>
</dbReference>
<name>A0A7W8D086_9FIRM</name>
<dbReference type="SUPFAM" id="SSF48334">
    <property type="entry name" value="DNA repair protein MutS, domain III"/>
    <property type="match status" value="1"/>
</dbReference>
<dbReference type="InterPro" id="IPR036063">
    <property type="entry name" value="Smr_dom_sf"/>
</dbReference>
<dbReference type="Pfam" id="PF00488">
    <property type="entry name" value="MutS_V"/>
    <property type="match status" value="1"/>
</dbReference>
<keyword evidence="2 7" id="KW-0547">Nucleotide-binding</keyword>
<dbReference type="AlphaFoldDB" id="A0A7W8D086"/>
<keyword evidence="6 7" id="KW-0238">DNA-binding</keyword>
<dbReference type="EMBL" id="JACHHD010000006">
    <property type="protein sequence ID" value="MBB5184791.1"/>
    <property type="molecule type" value="Genomic_DNA"/>
</dbReference>
<dbReference type="PANTHER" id="PTHR48466:SF2">
    <property type="entry name" value="OS10G0509000 PROTEIN"/>
    <property type="match status" value="1"/>
</dbReference>
<dbReference type="SMART" id="SM00534">
    <property type="entry name" value="MUTSac"/>
    <property type="match status" value="1"/>
</dbReference>
<dbReference type="PROSITE" id="PS50828">
    <property type="entry name" value="SMR"/>
    <property type="match status" value="1"/>
</dbReference>
<dbReference type="SMART" id="SM00533">
    <property type="entry name" value="MUTSd"/>
    <property type="match status" value="1"/>
</dbReference>
<dbReference type="GO" id="GO:0004519">
    <property type="term" value="F:endonuclease activity"/>
    <property type="evidence" value="ECO:0007669"/>
    <property type="project" value="UniProtKB-UniRule"/>
</dbReference>
<dbReference type="Pfam" id="PF20297">
    <property type="entry name" value="MSSS"/>
    <property type="match status" value="1"/>
</dbReference>
<feature type="coiled-coil region" evidence="8">
    <location>
        <begin position="509"/>
        <end position="600"/>
    </location>
</feature>
<evidence type="ECO:0000256" key="8">
    <source>
        <dbReference type="SAM" id="Coils"/>
    </source>
</evidence>
<evidence type="ECO:0000256" key="2">
    <source>
        <dbReference type="ARBA" id="ARBA00022741"/>
    </source>
</evidence>
<dbReference type="GO" id="GO:0030983">
    <property type="term" value="F:mismatched DNA binding"/>
    <property type="evidence" value="ECO:0007669"/>
    <property type="project" value="InterPro"/>
</dbReference>
<comment type="similarity">
    <text evidence="7">Belongs to the DNA mismatch repair MutS family. MutS2 subfamily.</text>
</comment>
<dbReference type="InterPro" id="IPR005747">
    <property type="entry name" value="MutS2"/>
</dbReference>
<proteinExistence type="inferred from homology"/>
<protein>
    <recommendedName>
        <fullName evidence="7">Endonuclease MutS2</fullName>
        <ecNumber evidence="7">3.1.-.-</ecNumber>
    </recommendedName>
    <alternativeName>
        <fullName evidence="7">Ribosome-associated protein quality control-upstream factor</fullName>
        <shortName evidence="7">RQC-upstream factor</shortName>
        <shortName evidence="7">RqcU</shortName>
        <ecNumber evidence="7">3.6.4.-</ecNumber>
    </alternativeName>
</protein>
<dbReference type="InterPro" id="IPR045076">
    <property type="entry name" value="MutS"/>
</dbReference>
<evidence type="ECO:0000313" key="11">
    <source>
        <dbReference type="EMBL" id="MBB5184791.1"/>
    </source>
</evidence>
<evidence type="ECO:0000256" key="9">
    <source>
        <dbReference type="SAM" id="MobiDB-lite"/>
    </source>
</evidence>
<keyword evidence="5 7" id="KW-0694">RNA-binding</keyword>
<dbReference type="GO" id="GO:0043023">
    <property type="term" value="F:ribosomal large subunit binding"/>
    <property type="evidence" value="ECO:0007669"/>
    <property type="project" value="UniProtKB-UniRule"/>
</dbReference>
<keyword evidence="7" id="KW-0540">Nuclease</keyword>
<dbReference type="InterPro" id="IPR000432">
    <property type="entry name" value="DNA_mismatch_repair_MutS_C"/>
</dbReference>
<dbReference type="SUPFAM" id="SSF52540">
    <property type="entry name" value="P-loop containing nucleoside triphosphate hydrolases"/>
    <property type="match status" value="1"/>
</dbReference>
<dbReference type="GO" id="GO:0072344">
    <property type="term" value="P:rescue of stalled ribosome"/>
    <property type="evidence" value="ECO:0007669"/>
    <property type="project" value="UniProtKB-UniRule"/>
</dbReference>
<keyword evidence="1 7" id="KW-0699">rRNA-binding</keyword>
<dbReference type="Proteomes" id="UP000521313">
    <property type="component" value="Unassembled WGS sequence"/>
</dbReference>
<keyword evidence="4 7" id="KW-0067">ATP-binding</keyword>
<dbReference type="GO" id="GO:0005524">
    <property type="term" value="F:ATP binding"/>
    <property type="evidence" value="ECO:0007669"/>
    <property type="project" value="UniProtKB-UniRule"/>
</dbReference>
<sequence length="774" mass="87348">MKQNEQAFRNELNHAIDFDKVLSQFAAKTSFSLSRQRIEQALPSQDLFMIREQLDLVRDSIEFFREGSTLSLQGCSDIEESVRKSEKQMTLQPKELAEISLFLSTCHRVINALQDTDLDKLKEYSNSMERVHDLQMAIDSCIDLSGAIKEDASAGLVHCRNQLMDIRKALNERTRDFIKKHSSSLMESLTTSIQGRVCVLVKASDKNAFGGMIHGQSQSGLAFYVEPSSFVAFNNQIQMTLSKIEAEKARICQDLSLRVKKRSQALLANLETMTLLDMAFAKAKWCLEKDGVVPQIQKRDHTLILENAGHPLIDPKKVVRNTYRLQNEQKALMITGPNMGGKTVTLKTIGLFVALAHAGFPVAAHRALIPYYDSMWFTIGDQQSIENDLSTFSSHIQSLSKICSQSNQNSFVLLDEIGNGTDPQEGSALAIAILDHLIQKGCTVLTSTHFNALKSYGKTNAAILVASMQFDEKTLKATYHYIPGVSGASYAFSIARQYHLDATILEKAQAIKEANKDQNSQELEKLERLQNEVEQEKEKFDQLIQKAHQLQREAVSQKQKWEKAKKRFDQEYESRLETLLQEKEEQMEKLYEEMRQAQQIKPHQRAKYLRDMDALRLNQAEGDETESFSVGDYVQIENLSTHGEIIELRKKEAMVLANGMKLKVKTNGLKKIRRPKVQQIPQSHREHTDKTFSSVPLELNIIGCRVEEGLRALDHYLDQCVAHHVKQVRIIHGMGTGRLRNAVLADLKKHPAVKSTASGGPREGGLGATIVELK</sequence>
<reference evidence="11 12" key="1">
    <citation type="submission" date="2020-08" db="EMBL/GenBank/DDBJ databases">
        <title>Genomic Encyclopedia of Type Strains, Phase IV (KMG-IV): sequencing the most valuable type-strain genomes for metagenomic binning, comparative biology and taxonomic classification.</title>
        <authorList>
            <person name="Goeker M."/>
        </authorList>
    </citation>
    <scope>NUCLEOTIDE SEQUENCE [LARGE SCALE GENOMIC DNA]</scope>
    <source>
        <strain evidence="11 12">DSM 26963</strain>
    </source>
</reference>
<evidence type="ECO:0000256" key="4">
    <source>
        <dbReference type="ARBA" id="ARBA00022840"/>
    </source>
</evidence>
<dbReference type="Gene3D" id="3.40.50.300">
    <property type="entry name" value="P-loop containing nucleotide triphosphate hydrolases"/>
    <property type="match status" value="1"/>
</dbReference>
<evidence type="ECO:0000313" key="12">
    <source>
        <dbReference type="Proteomes" id="UP000521313"/>
    </source>
</evidence>
<feature type="binding site" evidence="7">
    <location>
        <begin position="336"/>
        <end position="343"/>
    </location>
    <ligand>
        <name>ATP</name>
        <dbReference type="ChEBI" id="CHEBI:30616"/>
    </ligand>
</feature>
<dbReference type="InterPro" id="IPR002625">
    <property type="entry name" value="Smr_dom"/>
</dbReference>